<dbReference type="EMBL" id="QYUK01000011">
    <property type="protein sequence ID" value="RJF87484.1"/>
    <property type="molecule type" value="Genomic_DNA"/>
</dbReference>
<feature type="signal peptide" evidence="2">
    <location>
        <begin position="1"/>
        <end position="22"/>
    </location>
</feature>
<dbReference type="Pfam" id="PF07813">
    <property type="entry name" value="LTXXQ"/>
    <property type="match status" value="1"/>
</dbReference>
<evidence type="ECO:0008006" key="5">
    <source>
        <dbReference type="Google" id="ProtNLM"/>
    </source>
</evidence>
<dbReference type="Proteomes" id="UP000284605">
    <property type="component" value="Unassembled WGS sequence"/>
</dbReference>
<accession>A0A418WBY2</accession>
<feature type="chain" id="PRO_5019134189" description="Periplasmic heavy metal sensor" evidence="2">
    <location>
        <begin position="23"/>
        <end position="177"/>
    </location>
</feature>
<evidence type="ECO:0000313" key="3">
    <source>
        <dbReference type="EMBL" id="RJF87484.1"/>
    </source>
</evidence>
<evidence type="ECO:0000256" key="1">
    <source>
        <dbReference type="SAM" id="MobiDB-lite"/>
    </source>
</evidence>
<dbReference type="AlphaFoldDB" id="A0A418WBY2"/>
<reference evidence="3 4" key="1">
    <citation type="submission" date="2018-09" db="EMBL/GenBank/DDBJ databases">
        <authorList>
            <person name="Zhu H."/>
        </authorList>
    </citation>
    <scope>NUCLEOTIDE SEQUENCE [LARGE SCALE GENOMIC DNA]</scope>
    <source>
        <strain evidence="3 4">K1W22B-8</strain>
    </source>
</reference>
<comment type="caution">
    <text evidence="3">The sequence shown here is derived from an EMBL/GenBank/DDBJ whole genome shotgun (WGS) entry which is preliminary data.</text>
</comment>
<organism evidence="3 4">
    <name type="scientific">Oleomonas cavernae</name>
    <dbReference type="NCBI Taxonomy" id="2320859"/>
    <lineage>
        <taxon>Bacteria</taxon>
        <taxon>Pseudomonadati</taxon>
        <taxon>Pseudomonadota</taxon>
        <taxon>Alphaproteobacteria</taxon>
        <taxon>Acetobacterales</taxon>
        <taxon>Acetobacteraceae</taxon>
        <taxon>Oleomonas</taxon>
    </lineage>
</organism>
<dbReference type="RefSeq" id="WP_119778123.1">
    <property type="nucleotide sequence ID" value="NZ_QYUK01000011.1"/>
</dbReference>
<sequence length="177" mass="18831">MTTLRKLIAVGALLLTTTQAFAEDAHHPGGGTPATPPAASPAPGASPGMMGAGMMMSMMEPMMAPDRIEGRIAFLEAELKVTDAQRPLWNAFAEAIRANTRAMAGMMMEMQGAMMPAPGTASPTLLQRIESHERMLAARLDSLRQLKAALQPLYAALDDSQRQTADKLLMPAPMGPM</sequence>
<gene>
    <name evidence="3" type="ORF">D3874_11035</name>
</gene>
<dbReference type="OrthoDB" id="7283650at2"/>
<keyword evidence="4" id="KW-1185">Reference proteome</keyword>
<proteinExistence type="predicted"/>
<protein>
    <recommendedName>
        <fullName evidence="5">Periplasmic heavy metal sensor</fullName>
    </recommendedName>
</protein>
<evidence type="ECO:0000313" key="4">
    <source>
        <dbReference type="Proteomes" id="UP000284605"/>
    </source>
</evidence>
<name>A0A418WBY2_9PROT</name>
<dbReference type="GO" id="GO:0042597">
    <property type="term" value="C:periplasmic space"/>
    <property type="evidence" value="ECO:0007669"/>
    <property type="project" value="InterPro"/>
</dbReference>
<evidence type="ECO:0000256" key="2">
    <source>
        <dbReference type="SAM" id="SignalP"/>
    </source>
</evidence>
<keyword evidence="2" id="KW-0732">Signal</keyword>
<feature type="region of interest" description="Disordered" evidence="1">
    <location>
        <begin position="24"/>
        <end position="47"/>
    </location>
</feature>
<dbReference type="InterPro" id="IPR012899">
    <property type="entry name" value="LTXXQ"/>
</dbReference>